<dbReference type="KEGG" id="xal:XALC_1023"/>
<keyword evidence="2" id="KW-1185">Reference proteome</keyword>
<protein>
    <submittedName>
        <fullName evidence="1">Uncharacterized protein</fullName>
    </submittedName>
</protein>
<accession>D2UD48</accession>
<evidence type="ECO:0000313" key="1">
    <source>
        <dbReference type="EMBL" id="CBA15538.1"/>
    </source>
</evidence>
<gene>
    <name evidence="1" type="ordered locus">XALc_1023</name>
</gene>
<evidence type="ECO:0000313" key="2">
    <source>
        <dbReference type="Proteomes" id="UP000001890"/>
    </source>
</evidence>
<name>D2UD48_XANAP</name>
<sequence length="98" mass="10850">MPSRSLSARHALFEAVARVFMCDDGLCNRAHCAYILLLKAISNEDLRNFAALMQVVSEELTEIGLHGAGERIAFHSCHLRARMHLGFTIFIACISDCA</sequence>
<dbReference type="EMBL" id="FP565176">
    <property type="protein sequence ID" value="CBA15538.1"/>
    <property type="molecule type" value="Genomic_DNA"/>
</dbReference>
<proteinExistence type="predicted"/>
<dbReference type="Proteomes" id="UP000001890">
    <property type="component" value="Chromosome"/>
</dbReference>
<dbReference type="AlphaFoldDB" id="D2UD48"/>
<reference evidence="1 2" key="1">
    <citation type="journal article" date="2009" name="BMC Genomics">
        <title>The complete genome sequence of Xanthomonas albilineans provides new insights into the reductive genome evolution of the xylem-limited Xanthomonadaceae.</title>
        <authorList>
            <person name="Pieretti I."/>
            <person name="Royer M."/>
            <person name="Barbe V."/>
            <person name="Carrere S."/>
            <person name="Koebnik R."/>
            <person name="Cociancich S."/>
            <person name="Couloux A."/>
            <person name="Darrasse A."/>
            <person name="Gouzy J."/>
            <person name="Jacques M.A."/>
            <person name="Lauber E."/>
            <person name="Manceau C."/>
            <person name="Mangenot S."/>
            <person name="Poussier S."/>
            <person name="Segurens B."/>
            <person name="Szurek B."/>
            <person name="Verdier V."/>
            <person name="Arlat M."/>
            <person name="Rott P."/>
        </authorList>
    </citation>
    <scope>NUCLEOTIDE SEQUENCE [LARGE SCALE GENOMIC DNA]</scope>
    <source>
        <strain evidence="2">GPE PC73 / CFBP 7063</strain>
    </source>
</reference>
<organism evidence="1 2">
    <name type="scientific">Xanthomonas albilineans (strain GPE PC73 / CFBP 7063)</name>
    <dbReference type="NCBI Taxonomy" id="380358"/>
    <lineage>
        <taxon>Bacteria</taxon>
        <taxon>Pseudomonadati</taxon>
        <taxon>Pseudomonadota</taxon>
        <taxon>Gammaproteobacteria</taxon>
        <taxon>Lysobacterales</taxon>
        <taxon>Lysobacteraceae</taxon>
        <taxon>Xanthomonas</taxon>
    </lineage>
</organism>